<feature type="region of interest" description="Disordered" evidence="1">
    <location>
        <begin position="87"/>
        <end position="159"/>
    </location>
</feature>
<name>A0AAE3K9P9_9EURY</name>
<dbReference type="InterPro" id="IPR012859">
    <property type="entry name" value="Pilin_N_archaeal"/>
</dbReference>
<comment type="caution">
    <text evidence="4">The sequence shown here is derived from an EMBL/GenBank/DDBJ whole genome shotgun (WGS) entry which is preliminary data.</text>
</comment>
<feature type="compositionally biased region" description="Acidic residues" evidence="1">
    <location>
        <begin position="146"/>
        <end position="159"/>
    </location>
</feature>
<proteinExistence type="predicted"/>
<dbReference type="NCBIfam" id="TIGR02537">
    <property type="entry name" value="arch_flag_Nterm"/>
    <property type="match status" value="1"/>
</dbReference>
<accession>A0AAE3K9P9</accession>
<dbReference type="Proteomes" id="UP001203207">
    <property type="component" value="Unassembled WGS sequence"/>
</dbReference>
<dbReference type="InterPro" id="IPR013373">
    <property type="entry name" value="Flagellin/pilin_N_arc"/>
</dbReference>
<evidence type="ECO:0000313" key="4">
    <source>
        <dbReference type="EMBL" id="MCL9818562.1"/>
    </source>
</evidence>
<reference evidence="4" key="2">
    <citation type="submission" date="2022-02" db="EMBL/GenBank/DDBJ databases">
        <authorList>
            <person name="Elcheninov A.G."/>
            <person name="Sorokin D.Y."/>
            <person name="Kublanov I.V."/>
        </authorList>
    </citation>
    <scope>NUCLEOTIDE SEQUENCE</scope>
    <source>
        <strain evidence="4">AArc-St2</strain>
    </source>
</reference>
<feature type="transmembrane region" description="Helical" evidence="2">
    <location>
        <begin position="12"/>
        <end position="40"/>
    </location>
</feature>
<dbReference type="PANTHER" id="PTHR38138:SF1">
    <property type="entry name" value="ARCHAEAL TYPE IV PILIN N-TERMINAL DOMAIN-CONTAINING PROTEIN"/>
    <property type="match status" value="1"/>
</dbReference>
<evidence type="ECO:0000256" key="1">
    <source>
        <dbReference type="SAM" id="MobiDB-lite"/>
    </source>
</evidence>
<dbReference type="AlphaFoldDB" id="A0AAE3K9P9"/>
<keyword evidence="5" id="KW-1185">Reference proteome</keyword>
<organism evidence="4 5">
    <name type="scientific">Natronocalculus amylovorans</name>
    <dbReference type="NCBI Taxonomy" id="2917812"/>
    <lineage>
        <taxon>Archaea</taxon>
        <taxon>Methanobacteriati</taxon>
        <taxon>Methanobacteriota</taxon>
        <taxon>Stenosarchaea group</taxon>
        <taxon>Halobacteria</taxon>
        <taxon>Halobacteriales</taxon>
        <taxon>Haloferacaceae</taxon>
        <taxon>Natronocalculus</taxon>
    </lineage>
</organism>
<dbReference type="Pfam" id="PF07790">
    <property type="entry name" value="Pilin_N"/>
    <property type="match status" value="1"/>
</dbReference>
<reference evidence="4" key="1">
    <citation type="journal article" date="2022" name="Syst. Appl. Microbiol.">
        <title>Natronocalculus amylovorans gen. nov., sp. nov., and Natranaeroarchaeum aerophilus sp. nov., dominant culturable amylolytic natronoarchaea from hypersaline soda lakes in southwestern Siberia.</title>
        <authorList>
            <person name="Sorokin D.Y."/>
            <person name="Elcheninov A.G."/>
            <person name="Khizhniak T.V."/>
            <person name="Koenen M."/>
            <person name="Bale N.J."/>
            <person name="Damste J.S.S."/>
            <person name="Kublanov I.V."/>
        </authorList>
    </citation>
    <scope>NUCLEOTIDE SEQUENCE</scope>
    <source>
        <strain evidence="4">AArc-St2</strain>
    </source>
</reference>
<protein>
    <submittedName>
        <fullName evidence="4">Type IV pilin N-terminal domain-containing protein</fullName>
    </submittedName>
</protein>
<gene>
    <name evidence="4" type="ORF">AArcSt2_16640</name>
</gene>
<keyword evidence="2" id="KW-1133">Transmembrane helix</keyword>
<evidence type="ECO:0000313" key="5">
    <source>
        <dbReference type="Proteomes" id="UP001203207"/>
    </source>
</evidence>
<feature type="domain" description="Archaeal Type IV pilin N-terminal" evidence="3">
    <location>
        <begin position="11"/>
        <end position="84"/>
    </location>
</feature>
<dbReference type="RefSeq" id="WP_250586354.1">
    <property type="nucleotide sequence ID" value="NZ_JAKRVX010000018.1"/>
</dbReference>
<dbReference type="PANTHER" id="PTHR38138">
    <property type="entry name" value="VNG6441H"/>
    <property type="match status" value="1"/>
</dbReference>
<feature type="compositionally biased region" description="Low complexity" evidence="1">
    <location>
        <begin position="104"/>
        <end position="120"/>
    </location>
</feature>
<sequence>MKLKNLFTNDRAVSPVIGVILMVAITVILAAVIGTFVIGLGDDLGGSAPSASFSNSVDDSTVSFTHNGGDRIPNGTAFLVANGNVTFDEETGTNTERDNDKRASVTTSMTAGTTAAMATDAGEDGGSVSLVYEEGDRSATLSSIDIDGDGEEENGENGE</sequence>
<keyword evidence="2" id="KW-0472">Membrane</keyword>
<evidence type="ECO:0000259" key="3">
    <source>
        <dbReference type="Pfam" id="PF07790"/>
    </source>
</evidence>
<evidence type="ECO:0000256" key="2">
    <source>
        <dbReference type="SAM" id="Phobius"/>
    </source>
</evidence>
<dbReference type="EMBL" id="JAKRVX010000018">
    <property type="protein sequence ID" value="MCL9818562.1"/>
    <property type="molecule type" value="Genomic_DNA"/>
</dbReference>
<keyword evidence="2" id="KW-0812">Transmembrane</keyword>